<dbReference type="EMBL" id="CP144745">
    <property type="protein sequence ID" value="WVZ54854.1"/>
    <property type="molecule type" value="Genomic_DNA"/>
</dbReference>
<dbReference type="GO" id="GO:0006508">
    <property type="term" value="P:proteolysis"/>
    <property type="evidence" value="ECO:0007669"/>
    <property type="project" value="UniProtKB-KW"/>
</dbReference>
<dbReference type="SUPFAM" id="SSF56672">
    <property type="entry name" value="DNA/RNA polymerases"/>
    <property type="match status" value="1"/>
</dbReference>
<dbReference type="InterPro" id="IPR039537">
    <property type="entry name" value="Retrotran_Ty1/copia-like"/>
</dbReference>
<proteinExistence type="predicted"/>
<evidence type="ECO:0000313" key="9">
    <source>
        <dbReference type="EMBL" id="WVZ54854.1"/>
    </source>
</evidence>
<dbReference type="SMART" id="SM00343">
    <property type="entry name" value="ZnF_C2HC"/>
    <property type="match status" value="1"/>
</dbReference>
<keyword evidence="2" id="KW-0479">Metal-binding</keyword>
<evidence type="ECO:0000259" key="8">
    <source>
        <dbReference type="PROSITE" id="PS50994"/>
    </source>
</evidence>
<feature type="compositionally biased region" description="Acidic residues" evidence="6">
    <location>
        <begin position="843"/>
        <end position="854"/>
    </location>
</feature>
<dbReference type="SUPFAM" id="SSF53098">
    <property type="entry name" value="Ribonuclease H-like"/>
    <property type="match status" value="1"/>
</dbReference>
<dbReference type="Gene3D" id="3.30.420.10">
    <property type="entry name" value="Ribonuclease H-like superfamily/Ribonuclease H"/>
    <property type="match status" value="1"/>
</dbReference>
<keyword evidence="5" id="KW-0862">Zinc</keyword>
<dbReference type="PROSITE" id="PS50158">
    <property type="entry name" value="ZF_CCHC"/>
    <property type="match status" value="1"/>
</dbReference>
<dbReference type="PROSITE" id="PS50994">
    <property type="entry name" value="INTEGRASE"/>
    <property type="match status" value="1"/>
</dbReference>
<dbReference type="GO" id="GO:0008270">
    <property type="term" value="F:zinc ion binding"/>
    <property type="evidence" value="ECO:0007669"/>
    <property type="project" value="UniProtKB-KW"/>
</dbReference>
<dbReference type="Pfam" id="PF14223">
    <property type="entry name" value="Retrotran_gag_2"/>
    <property type="match status" value="1"/>
</dbReference>
<dbReference type="Pfam" id="PF22936">
    <property type="entry name" value="Pol_BBD"/>
    <property type="match status" value="1"/>
</dbReference>
<keyword evidence="10" id="KW-1185">Reference proteome</keyword>
<feature type="domain" description="Integrase catalytic" evidence="8">
    <location>
        <begin position="572"/>
        <end position="738"/>
    </location>
</feature>
<evidence type="ECO:0000256" key="1">
    <source>
        <dbReference type="ARBA" id="ARBA00022670"/>
    </source>
</evidence>
<feature type="compositionally biased region" description="Basic and acidic residues" evidence="6">
    <location>
        <begin position="279"/>
        <end position="297"/>
    </location>
</feature>
<keyword evidence="3" id="KW-0064">Aspartyl protease</keyword>
<keyword evidence="5" id="KW-0863">Zinc-finger</keyword>
<dbReference type="InterPro" id="IPR001584">
    <property type="entry name" value="Integrase_cat-core"/>
</dbReference>
<feature type="region of interest" description="Disordered" evidence="6">
    <location>
        <begin position="222"/>
        <end position="241"/>
    </location>
</feature>
<keyword evidence="4" id="KW-0378">Hydrolase</keyword>
<feature type="compositionally biased region" description="Basic residues" evidence="6">
    <location>
        <begin position="268"/>
        <end position="278"/>
    </location>
</feature>
<dbReference type="InterPro" id="IPR001878">
    <property type="entry name" value="Znf_CCHC"/>
</dbReference>
<evidence type="ECO:0000256" key="3">
    <source>
        <dbReference type="ARBA" id="ARBA00022750"/>
    </source>
</evidence>
<dbReference type="Pfam" id="PF00098">
    <property type="entry name" value="zf-CCHC"/>
    <property type="match status" value="1"/>
</dbReference>
<evidence type="ECO:0000313" key="10">
    <source>
        <dbReference type="Proteomes" id="UP001341281"/>
    </source>
</evidence>
<dbReference type="InterPro" id="IPR043502">
    <property type="entry name" value="DNA/RNA_pol_sf"/>
</dbReference>
<feature type="region of interest" description="Disordered" evidence="6">
    <location>
        <begin position="252"/>
        <end position="297"/>
    </location>
</feature>
<dbReference type="Gene3D" id="4.10.60.10">
    <property type="entry name" value="Zinc finger, CCHC-type"/>
    <property type="match status" value="1"/>
</dbReference>
<sequence>MSTHRDGSIPRDGDRSVTPTRRRPWRSPPRRNRNGGGRVVERVIERVASAGPASYPILTKTNYNDWALLMKIKLQARSLWRAIDPGDDVSEPEDRMALDAICSAVPPEMVSTLAVKPTAKAAWDSLRLMRIGDDRVRKSSAQRVRRQYEELALRDGENVEDFALRLTNIVSQLATLGDPEEPTKVVEKYLRIARKRYKQIVVSMETLLDVSTLSIEEVTGRIMAAEDDPEPTPKKEDGKLYLTEEQWLERYKQKELENGRSGGGSSNRGKRRPPKGKSRGGESSETRDKSVPPARNPDKCRYCGKIGHWAKDCRSKKRDEQAQAQAHVAQDDEPTLLLLQSCVEPAQYTLVTSGSASTPSAEIHLVEEKVFAALDDAPDKDPRRWIFDTGASNHMTGARAAFSDLDTGVGGTVRFGDGSVVRIEGCGTVLFDCKNGEHRPLPNTYFIPRLTANIVSCGQLDETGFEILIGNGVMRVRDEQRRLLAKIRRGPGRLYALDLTIARPVCLAAHTGEDAWRWHARFAHINFTALRKMGREGLVRGLPVLTQVDQLCEACLAGKQRRASFPHQAQRRSAEPLDLVHGDLCGPIKPTTPSGNRYFLLLVDDYTRFMWVVLLPTKDAAPDAIKRVQAAAERKTGRQLRALRTDRGGEFTAKNFTDYCAELGVWRELTAPYTPQQNGVVERRNLTVVAAARSMLKGMKLPGWFWGEAIITAVYVLNRTTTKGTGGKTPYELLNGTPPAVHHLRTFGCVAHVKVTVPNLKKLDDRSRPMIFVGYEPGSKAYRVYDPDTRRVQVSRDVVFNEAAHWDWKGDQAESSGDFVIEYTDTASTPAPTPLVEPASPPSEDEEALDADHDDDAPRRYRTLANILGSAPNPGLARRKQDEEVHVASIDEPATFEQAREQECWRNAMLDEMTSIEANGTWELVDPPPHQRPIGLKWVFKTKRDAMGIIIKHKARLVAKGYVQRQGIDYEEVFAPVARIESVRLLLALAASKGWPVHHMDVKSAFLNGELREQVYVAQPPGFVVAGEERKVLRLNKALYGLRQAPRAWYAKLDAALVSLGLRRSPSEHAVYTRGGGRNASSLASTSTTSSSPEGTAPSFSNSRKD</sequence>
<dbReference type="AlphaFoldDB" id="A0AAQ3PM75"/>
<keyword evidence="1" id="KW-0645">Protease</keyword>
<feature type="region of interest" description="Disordered" evidence="6">
    <location>
        <begin position="1069"/>
        <end position="1106"/>
    </location>
</feature>
<dbReference type="Pfam" id="PF07727">
    <property type="entry name" value="RVT_2"/>
    <property type="match status" value="1"/>
</dbReference>
<evidence type="ECO:0000256" key="2">
    <source>
        <dbReference type="ARBA" id="ARBA00022723"/>
    </source>
</evidence>
<accession>A0AAQ3PM75</accession>
<dbReference type="Pfam" id="PF25597">
    <property type="entry name" value="SH3_retrovirus"/>
    <property type="match status" value="1"/>
</dbReference>
<gene>
    <name evidence="9" type="ORF">U9M48_005598</name>
</gene>
<name>A0AAQ3PM75_PASNO</name>
<dbReference type="InterPro" id="IPR012337">
    <property type="entry name" value="RNaseH-like_sf"/>
</dbReference>
<dbReference type="InterPro" id="IPR057670">
    <property type="entry name" value="SH3_retrovirus"/>
</dbReference>
<dbReference type="InterPro" id="IPR036397">
    <property type="entry name" value="RNaseH_sf"/>
</dbReference>
<feature type="compositionally biased region" description="Low complexity" evidence="6">
    <location>
        <begin position="1080"/>
        <end position="1099"/>
    </location>
</feature>
<feature type="compositionally biased region" description="Pro residues" evidence="6">
    <location>
        <begin position="831"/>
        <end position="841"/>
    </location>
</feature>
<dbReference type="PANTHER" id="PTHR42648:SF25">
    <property type="entry name" value="RNA-DIRECTED DNA POLYMERASE"/>
    <property type="match status" value="1"/>
</dbReference>
<dbReference type="Pfam" id="PF13976">
    <property type="entry name" value="gag_pre-integrs"/>
    <property type="match status" value="1"/>
</dbReference>
<dbReference type="InterPro" id="IPR036875">
    <property type="entry name" value="Znf_CCHC_sf"/>
</dbReference>
<dbReference type="GO" id="GO:0004190">
    <property type="term" value="F:aspartic-type endopeptidase activity"/>
    <property type="evidence" value="ECO:0007669"/>
    <property type="project" value="UniProtKB-KW"/>
</dbReference>
<dbReference type="InterPro" id="IPR054722">
    <property type="entry name" value="PolX-like_BBD"/>
</dbReference>
<evidence type="ECO:0000256" key="6">
    <source>
        <dbReference type="SAM" id="MobiDB-lite"/>
    </source>
</evidence>
<evidence type="ECO:0000259" key="7">
    <source>
        <dbReference type="PROSITE" id="PS50158"/>
    </source>
</evidence>
<evidence type="ECO:0008006" key="11">
    <source>
        <dbReference type="Google" id="ProtNLM"/>
    </source>
</evidence>
<feature type="compositionally biased region" description="Basic and acidic residues" evidence="6">
    <location>
        <begin position="1"/>
        <end position="15"/>
    </location>
</feature>
<dbReference type="PANTHER" id="PTHR42648">
    <property type="entry name" value="TRANSPOSASE, PUTATIVE-RELATED"/>
    <property type="match status" value="1"/>
</dbReference>
<feature type="region of interest" description="Disordered" evidence="6">
    <location>
        <begin position="1"/>
        <end position="38"/>
    </location>
</feature>
<dbReference type="GO" id="GO:0003676">
    <property type="term" value="F:nucleic acid binding"/>
    <property type="evidence" value="ECO:0007669"/>
    <property type="project" value="InterPro"/>
</dbReference>
<dbReference type="GO" id="GO:0015074">
    <property type="term" value="P:DNA integration"/>
    <property type="evidence" value="ECO:0007669"/>
    <property type="project" value="InterPro"/>
</dbReference>
<evidence type="ECO:0000256" key="4">
    <source>
        <dbReference type="ARBA" id="ARBA00022801"/>
    </source>
</evidence>
<dbReference type="InterPro" id="IPR025724">
    <property type="entry name" value="GAG-pre-integrase_dom"/>
</dbReference>
<evidence type="ECO:0000256" key="5">
    <source>
        <dbReference type="PROSITE-ProRule" id="PRU00047"/>
    </source>
</evidence>
<protein>
    <recommendedName>
        <fullName evidence="11">Gag-pol polyprotein</fullName>
    </recommendedName>
</protein>
<dbReference type="SUPFAM" id="SSF57756">
    <property type="entry name" value="Retrovirus zinc finger-like domains"/>
    <property type="match status" value="1"/>
</dbReference>
<dbReference type="Proteomes" id="UP001341281">
    <property type="component" value="Chromosome 01"/>
</dbReference>
<feature type="compositionally biased region" description="Basic residues" evidence="6">
    <location>
        <begin position="20"/>
        <end position="33"/>
    </location>
</feature>
<reference evidence="9 10" key="1">
    <citation type="submission" date="2024-02" db="EMBL/GenBank/DDBJ databases">
        <title>High-quality chromosome-scale genome assembly of Pensacola bahiagrass (Paspalum notatum Flugge var. saurae).</title>
        <authorList>
            <person name="Vega J.M."/>
            <person name="Podio M."/>
            <person name="Orjuela J."/>
            <person name="Siena L.A."/>
            <person name="Pessino S.C."/>
            <person name="Combes M.C."/>
            <person name="Mariac C."/>
            <person name="Albertini E."/>
            <person name="Pupilli F."/>
            <person name="Ortiz J.P.A."/>
            <person name="Leblanc O."/>
        </authorList>
    </citation>
    <scope>NUCLEOTIDE SEQUENCE [LARGE SCALE GENOMIC DNA]</scope>
    <source>
        <strain evidence="9">R1</strain>
        <tissue evidence="9">Leaf</tissue>
    </source>
</reference>
<feature type="region of interest" description="Disordered" evidence="6">
    <location>
        <begin position="825"/>
        <end position="854"/>
    </location>
</feature>
<dbReference type="Pfam" id="PF00665">
    <property type="entry name" value="rve"/>
    <property type="match status" value="1"/>
</dbReference>
<dbReference type="InterPro" id="IPR013103">
    <property type="entry name" value="RVT_2"/>
</dbReference>
<feature type="domain" description="CCHC-type" evidence="7">
    <location>
        <begin position="299"/>
        <end position="315"/>
    </location>
</feature>
<organism evidence="9 10">
    <name type="scientific">Paspalum notatum var. saurae</name>
    <dbReference type="NCBI Taxonomy" id="547442"/>
    <lineage>
        <taxon>Eukaryota</taxon>
        <taxon>Viridiplantae</taxon>
        <taxon>Streptophyta</taxon>
        <taxon>Embryophyta</taxon>
        <taxon>Tracheophyta</taxon>
        <taxon>Spermatophyta</taxon>
        <taxon>Magnoliopsida</taxon>
        <taxon>Liliopsida</taxon>
        <taxon>Poales</taxon>
        <taxon>Poaceae</taxon>
        <taxon>PACMAD clade</taxon>
        <taxon>Panicoideae</taxon>
        <taxon>Andropogonodae</taxon>
        <taxon>Paspaleae</taxon>
        <taxon>Paspalinae</taxon>
        <taxon>Paspalum</taxon>
    </lineage>
</organism>